<proteinExistence type="predicted"/>
<protein>
    <submittedName>
        <fullName evidence="1">Uncharacterized protein</fullName>
    </submittedName>
</protein>
<dbReference type="EMBL" id="AP027081">
    <property type="protein sequence ID" value="BDU76247.1"/>
    <property type="molecule type" value="Genomic_DNA"/>
</dbReference>
<organism evidence="1 2">
    <name type="scientific">Mesoterricola sediminis</name>
    <dbReference type="NCBI Taxonomy" id="2927980"/>
    <lineage>
        <taxon>Bacteria</taxon>
        <taxon>Pseudomonadati</taxon>
        <taxon>Acidobacteriota</taxon>
        <taxon>Holophagae</taxon>
        <taxon>Holophagales</taxon>
        <taxon>Holophagaceae</taxon>
        <taxon>Mesoterricola</taxon>
    </lineage>
</organism>
<reference evidence="1" key="1">
    <citation type="journal article" date="2023" name="Int. J. Syst. Evol. Microbiol.">
        <title>Mesoterricola silvestris gen. nov., sp. nov., Mesoterricola sediminis sp. nov., Geothrix oryzae sp. nov., Geothrix edaphica sp. nov., Geothrix rubra sp. nov., and Geothrix limicola sp. nov., six novel members of Acidobacteriota isolated from soils.</title>
        <authorList>
            <person name="Itoh H."/>
            <person name="Sugisawa Y."/>
            <person name="Mise K."/>
            <person name="Xu Z."/>
            <person name="Kuniyasu M."/>
            <person name="Ushijima N."/>
            <person name="Kawano K."/>
            <person name="Kobayashi E."/>
            <person name="Shiratori Y."/>
            <person name="Masuda Y."/>
            <person name="Senoo K."/>
        </authorList>
    </citation>
    <scope>NUCLEOTIDE SEQUENCE</scope>
    <source>
        <strain evidence="1">W786</strain>
    </source>
</reference>
<gene>
    <name evidence="1" type="ORF">METESE_12050</name>
</gene>
<dbReference type="RefSeq" id="WP_316411279.1">
    <property type="nucleotide sequence ID" value="NZ_AP027081.1"/>
</dbReference>
<dbReference type="Proteomes" id="UP001228113">
    <property type="component" value="Chromosome"/>
</dbReference>
<dbReference type="KEGG" id="msea:METESE_12050"/>
<evidence type="ECO:0000313" key="2">
    <source>
        <dbReference type="Proteomes" id="UP001228113"/>
    </source>
</evidence>
<name>A0AA48GY97_9BACT</name>
<accession>A0AA48GY97</accession>
<evidence type="ECO:0000313" key="1">
    <source>
        <dbReference type="EMBL" id="BDU76247.1"/>
    </source>
</evidence>
<keyword evidence="2" id="KW-1185">Reference proteome</keyword>
<dbReference type="AlphaFoldDB" id="A0AA48GY97"/>
<sequence>MSTRKTGFLRRVWCPADFEAAMVRDIFSATRDQLIRLVLLQKAVLIAEEDRVSKSISQTGGTPLERTACLHMSRAIEASPQHIRERSVVNG</sequence>